<proteinExistence type="predicted"/>
<evidence type="ECO:0000313" key="1">
    <source>
        <dbReference type="EMBL" id="PXY24483.1"/>
    </source>
</evidence>
<dbReference type="RefSeq" id="WP_110342554.1">
    <property type="nucleotide sequence ID" value="NZ_JBHVKT010000017.1"/>
</dbReference>
<evidence type="ECO:0000313" key="2">
    <source>
        <dbReference type="Proteomes" id="UP000247892"/>
    </source>
</evidence>
<dbReference type="EMBL" id="MASU01000013">
    <property type="protein sequence ID" value="PXY24483.1"/>
    <property type="molecule type" value="Genomic_DNA"/>
</dbReference>
<name>A0A318LS77_9PSEU</name>
<accession>A0A318LS77</accession>
<keyword evidence="2" id="KW-1185">Reference proteome</keyword>
<gene>
    <name evidence="1" type="ORF">BA062_30215</name>
</gene>
<sequence>MDLTGNRDVDTTAAALAARAEDAARALYQRTAGQAEEESIADADEVHRMLGSLKLVVENLARCLPELNTWLEQRMWSGTLGKGDDASFDELTKSTFEVAAALARAHRMSAQLGRELQAAQTASRELAAKTT</sequence>
<dbReference type="AlphaFoldDB" id="A0A318LS77"/>
<reference evidence="1 2" key="1">
    <citation type="submission" date="2016-07" db="EMBL/GenBank/DDBJ databases">
        <title>Draft genome sequence of Prauserella sp. YIM 121212, isolated from alkaline soil.</title>
        <authorList>
            <person name="Ruckert C."/>
            <person name="Albersmeier A."/>
            <person name="Jiang C.-L."/>
            <person name="Jiang Y."/>
            <person name="Kalinowski J."/>
            <person name="Schneider O."/>
            <person name="Winkler A."/>
            <person name="Zotchev S.B."/>
        </authorList>
    </citation>
    <scope>NUCLEOTIDE SEQUENCE [LARGE SCALE GENOMIC DNA]</scope>
    <source>
        <strain evidence="1 2">YIM 121212</strain>
    </source>
</reference>
<organism evidence="1 2">
    <name type="scientific">Prauserella flavalba</name>
    <dbReference type="NCBI Taxonomy" id="1477506"/>
    <lineage>
        <taxon>Bacteria</taxon>
        <taxon>Bacillati</taxon>
        <taxon>Actinomycetota</taxon>
        <taxon>Actinomycetes</taxon>
        <taxon>Pseudonocardiales</taxon>
        <taxon>Pseudonocardiaceae</taxon>
        <taxon>Prauserella</taxon>
    </lineage>
</organism>
<dbReference type="OrthoDB" id="3626248at2"/>
<dbReference type="Proteomes" id="UP000247892">
    <property type="component" value="Unassembled WGS sequence"/>
</dbReference>
<comment type="caution">
    <text evidence="1">The sequence shown here is derived from an EMBL/GenBank/DDBJ whole genome shotgun (WGS) entry which is preliminary data.</text>
</comment>
<protein>
    <submittedName>
        <fullName evidence="1">Uncharacterized protein</fullName>
    </submittedName>
</protein>